<accession>A0ABY3S4A4</accession>
<sequence length="706" mass="81274">MLNRKHKRMALEMLLAGTLVLSMQSRACGPFSPNYLLGNRNYALFQMPNGSFIFEARHLVERDPKLPLSQKVDMDPVDWDEYGDYYDTHQGESYENFARKKRKLEIEVKLQTPLPIAERLYYLGARDFYHGVYDSPWFHQLLALPRPEQGKWRLKALYTMARDVFDSGEGSDYELQYDTMVYMSDESWKSIKLYQQVIDEVRNGEPDPEELSIASLGQLGFYSLNKADLPSAIKFYAQQAAQGSYSGKDSLRSISRYLTKQSNFSLLEKIISDPLVQKLIIAEIFVRHDWAYNQEGCADEDSNRGCAVQRDKLINLLLKHRVKGFAWSDRLAALAYRNGDYALTQSLLEDAPESGLREWLNAKMALRAGDIPLATRYYARAAKFFPEDETWGNPMTESDYYHGNEIIVPSCRIASEQAILALKRDDYLQAMALFYKGKDIYWADLADVAESVLTLPELQAFVDKNVPAPQQPLKPFDLAAFQKEGGYYVYPTRISSNVKLRALLARRLIRNGKYQQAVTYFDIPNYREAAQKLADLMAKAKQTNISSRERAQAQYEAARLLRYKGIELVAYEMYPDYAITSGQYSSPYRSFTEGDWISDKEYQRWDNALPSKENNFLHYRWQAAEMAGKAADLLHPKTQAWAAVLCNAASWVRYLDPETGGEIYRRYVRSGKAFDWAAHFGRNCPEPMFVKSTEQETKIYNKVERG</sequence>
<name>A0ABY3S4A4_9ENTR</name>
<feature type="signal peptide" evidence="1">
    <location>
        <begin position="1"/>
        <end position="27"/>
    </location>
</feature>
<evidence type="ECO:0000313" key="2">
    <source>
        <dbReference type="EMBL" id="UGS40688.1"/>
    </source>
</evidence>
<evidence type="ECO:0000313" key="3">
    <source>
        <dbReference type="Proteomes" id="UP001199659"/>
    </source>
</evidence>
<organism evidence="2 3">
    <name type="scientific">Pseudocitrobacter corydidari</name>
    <dbReference type="NCBI Taxonomy" id="2891570"/>
    <lineage>
        <taxon>Bacteria</taxon>
        <taxon>Pseudomonadati</taxon>
        <taxon>Pseudomonadota</taxon>
        <taxon>Gammaproteobacteria</taxon>
        <taxon>Enterobacterales</taxon>
        <taxon>Enterobacteriaceae</taxon>
        <taxon>Pseudocitrobacter</taxon>
    </lineage>
</organism>
<keyword evidence="3" id="KW-1185">Reference proteome</keyword>
<keyword evidence="1" id="KW-0732">Signal</keyword>
<protein>
    <submittedName>
        <fullName evidence="2">Uncharacterized protein</fullName>
    </submittedName>
</protein>
<dbReference type="EMBL" id="CP087880">
    <property type="protein sequence ID" value="UGS40688.1"/>
    <property type="molecule type" value="Genomic_DNA"/>
</dbReference>
<proteinExistence type="predicted"/>
<reference evidence="2 3" key="1">
    <citation type="journal article" date="2022" name="Int. J. Syst. Evol. Microbiol.">
        <title>Pseudocitrobacter corydidari sp. nov., isolated from the Asian emerald cockroach Corydidarum magnifica.</title>
        <authorList>
            <person name="Guzman J."/>
            <person name="Poehlein A."/>
            <person name="Glaeser S.P."/>
            <person name="Schwengers O."/>
            <person name="Blom J."/>
            <person name="Hollensteiner J."/>
            <person name="Kampfer P."/>
            <person name="Vilcinskas A."/>
        </authorList>
    </citation>
    <scope>NUCLEOTIDE SEQUENCE [LARGE SCALE GENOMIC DNA]</scope>
    <source>
        <strain evidence="2">G163CM</strain>
    </source>
</reference>
<evidence type="ECO:0000256" key="1">
    <source>
        <dbReference type="SAM" id="SignalP"/>
    </source>
</evidence>
<feature type="chain" id="PRO_5047075554" evidence="1">
    <location>
        <begin position="28"/>
        <end position="706"/>
    </location>
</feature>
<gene>
    <name evidence="2" type="ORF">G163CM_13870</name>
</gene>
<dbReference type="Proteomes" id="UP001199659">
    <property type="component" value="Chromosome"/>
</dbReference>